<keyword evidence="2" id="KW-1185">Reference proteome</keyword>
<organism evidence="1 2">
    <name type="scientific">Kibdelosporangium lantanae</name>
    <dbReference type="NCBI Taxonomy" id="1497396"/>
    <lineage>
        <taxon>Bacteria</taxon>
        <taxon>Bacillati</taxon>
        <taxon>Actinomycetota</taxon>
        <taxon>Actinomycetes</taxon>
        <taxon>Pseudonocardiales</taxon>
        <taxon>Pseudonocardiaceae</taxon>
        <taxon>Kibdelosporangium</taxon>
    </lineage>
</organism>
<accession>A0ABW3MLN5</accession>
<dbReference type="EMBL" id="JBHTIS010003339">
    <property type="protein sequence ID" value="MFD1051117.1"/>
    <property type="molecule type" value="Genomic_DNA"/>
</dbReference>
<dbReference type="Proteomes" id="UP001597045">
    <property type="component" value="Unassembled WGS sequence"/>
</dbReference>
<name>A0ABW3MLN5_9PSEU</name>
<proteinExistence type="predicted"/>
<evidence type="ECO:0000313" key="1">
    <source>
        <dbReference type="EMBL" id="MFD1051117.1"/>
    </source>
</evidence>
<comment type="caution">
    <text evidence="1">The sequence shown here is derived from an EMBL/GenBank/DDBJ whole genome shotgun (WGS) entry which is preliminary data.</text>
</comment>
<feature type="non-terminal residue" evidence="1">
    <location>
        <position position="1"/>
    </location>
</feature>
<gene>
    <name evidence="1" type="ORF">ACFQ1S_39090</name>
</gene>
<reference evidence="2" key="1">
    <citation type="journal article" date="2019" name="Int. J. Syst. Evol. Microbiol.">
        <title>The Global Catalogue of Microorganisms (GCM) 10K type strain sequencing project: providing services to taxonomists for standard genome sequencing and annotation.</title>
        <authorList>
            <consortium name="The Broad Institute Genomics Platform"/>
            <consortium name="The Broad Institute Genome Sequencing Center for Infectious Disease"/>
            <person name="Wu L."/>
            <person name="Ma J."/>
        </authorList>
    </citation>
    <scope>NUCLEOTIDE SEQUENCE [LARGE SCALE GENOMIC DNA]</scope>
    <source>
        <strain evidence="2">JCM 31486</strain>
    </source>
</reference>
<evidence type="ECO:0000313" key="2">
    <source>
        <dbReference type="Proteomes" id="UP001597045"/>
    </source>
</evidence>
<sequence length="79" mass="8487">KQAQLTGGLQTVPEMSMKGVPVYTAGEGADPVYRAVYVVYGRVVIVEAFGKDRQAVQAGFKDVLANQVSLAPPTKRDTF</sequence>
<protein>
    <submittedName>
        <fullName evidence="1">DUF1707 domain-containing protein</fullName>
    </submittedName>
</protein>